<organism evidence="1 2">
    <name type="scientific">Bauhinia variegata</name>
    <name type="common">Purple orchid tree</name>
    <name type="synonym">Phanera variegata</name>
    <dbReference type="NCBI Taxonomy" id="167791"/>
    <lineage>
        <taxon>Eukaryota</taxon>
        <taxon>Viridiplantae</taxon>
        <taxon>Streptophyta</taxon>
        <taxon>Embryophyta</taxon>
        <taxon>Tracheophyta</taxon>
        <taxon>Spermatophyta</taxon>
        <taxon>Magnoliopsida</taxon>
        <taxon>eudicotyledons</taxon>
        <taxon>Gunneridae</taxon>
        <taxon>Pentapetalae</taxon>
        <taxon>rosids</taxon>
        <taxon>fabids</taxon>
        <taxon>Fabales</taxon>
        <taxon>Fabaceae</taxon>
        <taxon>Cercidoideae</taxon>
        <taxon>Cercideae</taxon>
        <taxon>Bauhiniinae</taxon>
        <taxon>Bauhinia</taxon>
    </lineage>
</organism>
<evidence type="ECO:0000313" key="2">
    <source>
        <dbReference type="Proteomes" id="UP000828941"/>
    </source>
</evidence>
<dbReference type="EMBL" id="CM039439">
    <property type="protein sequence ID" value="KAI4297473.1"/>
    <property type="molecule type" value="Genomic_DNA"/>
</dbReference>
<gene>
    <name evidence="1" type="ORF">L6164_037362</name>
</gene>
<protein>
    <submittedName>
        <fullName evidence="1">Uncharacterized protein</fullName>
    </submittedName>
</protein>
<proteinExistence type="predicted"/>
<keyword evidence="2" id="KW-1185">Reference proteome</keyword>
<name>A0ACB9KJT1_BAUVA</name>
<dbReference type="Proteomes" id="UP000828941">
    <property type="component" value="Chromosome 14"/>
</dbReference>
<reference evidence="1 2" key="1">
    <citation type="journal article" date="2022" name="DNA Res.">
        <title>Chromosomal-level genome assembly of the orchid tree Bauhinia variegata (Leguminosae; Cercidoideae) supports the allotetraploid origin hypothesis of Bauhinia.</title>
        <authorList>
            <person name="Zhong Y."/>
            <person name="Chen Y."/>
            <person name="Zheng D."/>
            <person name="Pang J."/>
            <person name="Liu Y."/>
            <person name="Luo S."/>
            <person name="Meng S."/>
            <person name="Qian L."/>
            <person name="Wei D."/>
            <person name="Dai S."/>
            <person name="Zhou R."/>
        </authorList>
    </citation>
    <scope>NUCLEOTIDE SEQUENCE [LARGE SCALE GENOMIC DNA]</scope>
    <source>
        <strain evidence="1">BV-YZ2020</strain>
    </source>
</reference>
<sequence>MAIKERLSSNFEMKDVHEANYILGVKIQRGRSKKLVSLSQKNCLMKILEKFHMIDCKPMDTSVNKSESFNLEMCPQNKTEENLMKRVLYSSTMGSLMYAMLCTRLDICHVVGLVSRYQPTLERNSRKQ</sequence>
<accession>A0ACB9KJT1</accession>
<comment type="caution">
    <text evidence="1">The sequence shown here is derived from an EMBL/GenBank/DDBJ whole genome shotgun (WGS) entry which is preliminary data.</text>
</comment>
<evidence type="ECO:0000313" key="1">
    <source>
        <dbReference type="EMBL" id="KAI4297473.1"/>
    </source>
</evidence>